<feature type="transmembrane region" description="Helical" evidence="2">
    <location>
        <begin position="143"/>
        <end position="167"/>
    </location>
</feature>
<protein>
    <submittedName>
        <fullName evidence="3">Uncharacterized protein</fullName>
    </submittedName>
</protein>
<keyword evidence="2" id="KW-0472">Membrane</keyword>
<reference evidence="3 4" key="1">
    <citation type="journal article" date="2019" name="Int. J. Syst. Evol. Microbiol.">
        <title>The Global Catalogue of Microorganisms (GCM) 10K type strain sequencing project: providing services to taxonomists for standard genome sequencing and annotation.</title>
        <authorList>
            <consortium name="The Broad Institute Genomics Platform"/>
            <consortium name="The Broad Institute Genome Sequencing Center for Infectious Disease"/>
            <person name="Wu L."/>
            <person name="Ma J."/>
        </authorList>
    </citation>
    <scope>NUCLEOTIDE SEQUENCE [LARGE SCALE GENOMIC DNA]</scope>
    <source>
        <strain evidence="3 4">JCM 15089</strain>
    </source>
</reference>
<keyword evidence="2" id="KW-0812">Transmembrane</keyword>
<feature type="region of interest" description="Disordered" evidence="1">
    <location>
        <begin position="1"/>
        <end position="28"/>
    </location>
</feature>
<accession>A0ABN1EU58</accession>
<name>A0ABN1EU58_9PROT</name>
<sequence length="246" mass="26531">MTDGPDVLSNAVTQTPITQEPQAAPTDDPAAAAFEELRREVAMVHRAMGGLAAERSNIPDYSETLGQILQACAAAARKFKELKELPALHLTPESIGRQIDDAAEAARRSNQFMLNDASAALQKTTRDLNAHLRSARSAKSQRIWLAATGTVCLVVGMILGAVVVWPANRSPPVDHRSPEARAAALLGMEQTAAGEHLIQASAPALWQDIVLGNRIVAVNRDTLRKCIKESKVRAVKCVIQLPNQRL</sequence>
<keyword evidence="4" id="KW-1185">Reference proteome</keyword>
<dbReference type="EMBL" id="BAAADD010000006">
    <property type="protein sequence ID" value="GAA0573750.1"/>
    <property type="molecule type" value="Genomic_DNA"/>
</dbReference>
<feature type="compositionally biased region" description="Polar residues" evidence="1">
    <location>
        <begin position="10"/>
        <end position="21"/>
    </location>
</feature>
<evidence type="ECO:0000313" key="4">
    <source>
        <dbReference type="Proteomes" id="UP001499951"/>
    </source>
</evidence>
<dbReference type="Proteomes" id="UP001499951">
    <property type="component" value="Unassembled WGS sequence"/>
</dbReference>
<evidence type="ECO:0000256" key="1">
    <source>
        <dbReference type="SAM" id="MobiDB-lite"/>
    </source>
</evidence>
<keyword evidence="2" id="KW-1133">Transmembrane helix</keyword>
<evidence type="ECO:0000256" key="2">
    <source>
        <dbReference type="SAM" id="Phobius"/>
    </source>
</evidence>
<comment type="caution">
    <text evidence="3">The sequence shown here is derived from an EMBL/GenBank/DDBJ whole genome shotgun (WGS) entry which is preliminary data.</text>
</comment>
<proteinExistence type="predicted"/>
<dbReference type="InterPro" id="IPR046121">
    <property type="entry name" value="DUF6118"/>
</dbReference>
<dbReference type="Pfam" id="PF19613">
    <property type="entry name" value="DUF6118"/>
    <property type="match status" value="1"/>
</dbReference>
<evidence type="ECO:0000313" key="3">
    <source>
        <dbReference type="EMBL" id="GAA0573750.1"/>
    </source>
</evidence>
<dbReference type="RefSeq" id="WP_166935982.1">
    <property type="nucleotide sequence ID" value="NZ_BAAADD010000006.1"/>
</dbReference>
<organism evidence="3 4">
    <name type="scientific">Rhizomicrobium electricum</name>
    <dbReference type="NCBI Taxonomy" id="480070"/>
    <lineage>
        <taxon>Bacteria</taxon>
        <taxon>Pseudomonadati</taxon>
        <taxon>Pseudomonadota</taxon>
        <taxon>Alphaproteobacteria</taxon>
        <taxon>Micropepsales</taxon>
        <taxon>Micropepsaceae</taxon>
        <taxon>Rhizomicrobium</taxon>
    </lineage>
</organism>
<gene>
    <name evidence="3" type="ORF">GCM10008942_23020</name>
</gene>